<dbReference type="OrthoDB" id="6302218at2"/>
<organism evidence="3 4">
    <name type="scientific">Billgrantia gudaonensis</name>
    <dbReference type="NCBI Taxonomy" id="376427"/>
    <lineage>
        <taxon>Bacteria</taxon>
        <taxon>Pseudomonadati</taxon>
        <taxon>Pseudomonadota</taxon>
        <taxon>Gammaproteobacteria</taxon>
        <taxon>Oceanospirillales</taxon>
        <taxon>Halomonadaceae</taxon>
        <taxon>Billgrantia</taxon>
    </lineage>
</organism>
<name>A0A1G9DW27_9GAMM</name>
<proteinExistence type="predicted"/>
<dbReference type="Gene3D" id="1.10.260.40">
    <property type="entry name" value="lambda repressor-like DNA-binding domains"/>
    <property type="match status" value="1"/>
</dbReference>
<dbReference type="GO" id="GO:0003677">
    <property type="term" value="F:DNA binding"/>
    <property type="evidence" value="ECO:0007669"/>
    <property type="project" value="UniProtKB-KW"/>
</dbReference>
<dbReference type="InterPro" id="IPR050807">
    <property type="entry name" value="TransReg_Diox_bact_type"/>
</dbReference>
<reference evidence="3 4" key="1">
    <citation type="submission" date="2016-10" db="EMBL/GenBank/DDBJ databases">
        <authorList>
            <person name="de Groot N.N."/>
        </authorList>
    </citation>
    <scope>NUCLEOTIDE SEQUENCE [LARGE SCALE GENOMIC DNA]</scope>
    <source>
        <strain evidence="3 4">CGMCC 1.6133</strain>
    </source>
</reference>
<dbReference type="GO" id="GO:0003700">
    <property type="term" value="F:DNA-binding transcription factor activity"/>
    <property type="evidence" value="ECO:0007669"/>
    <property type="project" value="TreeGrafter"/>
</dbReference>
<dbReference type="EMBL" id="FNES01000023">
    <property type="protein sequence ID" value="SDK68030.1"/>
    <property type="molecule type" value="Genomic_DNA"/>
</dbReference>
<protein>
    <submittedName>
        <fullName evidence="3">Helix-turn-helix domain-containing protein</fullName>
    </submittedName>
</protein>
<dbReference type="Proteomes" id="UP000198525">
    <property type="component" value="Unassembled WGS sequence"/>
</dbReference>
<dbReference type="STRING" id="376427.SAMN04487954_12329"/>
<dbReference type="SMART" id="SM00530">
    <property type="entry name" value="HTH_XRE"/>
    <property type="match status" value="1"/>
</dbReference>
<evidence type="ECO:0000259" key="2">
    <source>
        <dbReference type="PROSITE" id="PS50943"/>
    </source>
</evidence>
<dbReference type="RefSeq" id="WP_089689047.1">
    <property type="nucleotide sequence ID" value="NZ_FNES01000023.1"/>
</dbReference>
<dbReference type="SUPFAM" id="SSF47413">
    <property type="entry name" value="lambda repressor-like DNA-binding domains"/>
    <property type="match status" value="1"/>
</dbReference>
<evidence type="ECO:0000313" key="4">
    <source>
        <dbReference type="Proteomes" id="UP000198525"/>
    </source>
</evidence>
<gene>
    <name evidence="3" type="ORF">SAMN04487954_12329</name>
</gene>
<dbReference type="PANTHER" id="PTHR46797">
    <property type="entry name" value="HTH-TYPE TRANSCRIPTIONAL REGULATOR"/>
    <property type="match status" value="1"/>
</dbReference>
<dbReference type="InterPro" id="IPR001387">
    <property type="entry name" value="Cro/C1-type_HTH"/>
</dbReference>
<evidence type="ECO:0000313" key="3">
    <source>
        <dbReference type="EMBL" id="SDK68030.1"/>
    </source>
</evidence>
<dbReference type="PROSITE" id="PS50943">
    <property type="entry name" value="HTH_CROC1"/>
    <property type="match status" value="1"/>
</dbReference>
<feature type="domain" description="HTH cro/C1-type" evidence="2">
    <location>
        <begin position="68"/>
        <end position="122"/>
    </location>
</feature>
<accession>A0A1G9DW27</accession>
<sequence>MGTPQFIQTPAGERLVVLSEQDYATLLEQAEDHHDIQAADAVRARVDAGEETFPSRVVEALLEGTAPVRVFREYRGLRAGELAERAGISQGYLSEIEASKKTGSLGVLKRIADALDVELSDLT</sequence>
<dbReference type="Pfam" id="PF13560">
    <property type="entry name" value="HTH_31"/>
    <property type="match status" value="1"/>
</dbReference>
<keyword evidence="1" id="KW-0238">DNA-binding</keyword>
<evidence type="ECO:0000256" key="1">
    <source>
        <dbReference type="ARBA" id="ARBA00023125"/>
    </source>
</evidence>
<dbReference type="AlphaFoldDB" id="A0A1G9DW27"/>
<keyword evidence="4" id="KW-1185">Reference proteome</keyword>
<dbReference type="CDD" id="cd00093">
    <property type="entry name" value="HTH_XRE"/>
    <property type="match status" value="1"/>
</dbReference>
<dbReference type="GO" id="GO:0005829">
    <property type="term" value="C:cytosol"/>
    <property type="evidence" value="ECO:0007669"/>
    <property type="project" value="TreeGrafter"/>
</dbReference>
<dbReference type="PANTHER" id="PTHR46797:SF1">
    <property type="entry name" value="METHYLPHOSPHONATE SYNTHASE"/>
    <property type="match status" value="1"/>
</dbReference>
<dbReference type="InterPro" id="IPR010982">
    <property type="entry name" value="Lambda_DNA-bd_dom_sf"/>
</dbReference>